<dbReference type="EMBL" id="ABXH02000005">
    <property type="protein sequence ID" value="EEP44849.1"/>
    <property type="molecule type" value="Genomic_DNA"/>
</dbReference>
<evidence type="ECO:0000313" key="2">
    <source>
        <dbReference type="Proteomes" id="UP000003295"/>
    </source>
</evidence>
<dbReference type="STRING" id="521003.COLINT_02348"/>
<sequence>MDVERTVAKRLMDATGIKVFLEVPRDAPGEFISVELTGGNGLGFGAQAFVAVYSWAPTRRRAAEMAGLVELAVPMLLGEENIFDAFPDGTYRLPDPATGGARYRTNVNLTIFE</sequence>
<dbReference type="HOGENOM" id="CLU_2129210_0_0_11"/>
<dbReference type="Proteomes" id="UP000003295">
    <property type="component" value="Unassembled WGS sequence"/>
</dbReference>
<name>C4F8H7_9ACTN</name>
<reference evidence="1 2" key="1">
    <citation type="submission" date="2009-04" db="EMBL/GenBank/DDBJ databases">
        <authorList>
            <person name="Weinstock G."/>
            <person name="Sodergren E."/>
            <person name="Clifton S."/>
            <person name="Fulton L."/>
            <person name="Fulton B."/>
            <person name="Courtney L."/>
            <person name="Fronick C."/>
            <person name="Harrison M."/>
            <person name="Strong C."/>
            <person name="Farmer C."/>
            <person name="Delahaunty K."/>
            <person name="Markovic C."/>
            <person name="Hall O."/>
            <person name="Minx P."/>
            <person name="Tomlinson C."/>
            <person name="Mitreva M."/>
            <person name="Nelson J."/>
            <person name="Hou S."/>
            <person name="Wollam A."/>
            <person name="Pepin K.H."/>
            <person name="Johnson M."/>
            <person name="Bhonagiri V."/>
            <person name="Nash W.E."/>
            <person name="Warren W."/>
            <person name="Chinwalla A."/>
            <person name="Mardis E.R."/>
            <person name="Wilson R.K."/>
        </authorList>
    </citation>
    <scope>NUCLEOTIDE SEQUENCE [LARGE SCALE GENOMIC DNA]</scope>
    <source>
        <strain evidence="1 2">DSM 13280</strain>
    </source>
</reference>
<gene>
    <name evidence="1" type="ORF">COLINT_02348</name>
</gene>
<dbReference type="RefSeq" id="WP_006722592.1">
    <property type="nucleotide sequence ID" value="NZ_GG692710.1"/>
</dbReference>
<dbReference type="AlphaFoldDB" id="C4F8H7"/>
<organism evidence="1 2">
    <name type="scientific">Collinsella intestinalis DSM 13280</name>
    <dbReference type="NCBI Taxonomy" id="521003"/>
    <lineage>
        <taxon>Bacteria</taxon>
        <taxon>Bacillati</taxon>
        <taxon>Actinomycetota</taxon>
        <taxon>Coriobacteriia</taxon>
        <taxon>Coriobacteriales</taxon>
        <taxon>Coriobacteriaceae</taxon>
        <taxon>Collinsella</taxon>
    </lineage>
</organism>
<protein>
    <submittedName>
        <fullName evidence="1">Uncharacterized protein</fullName>
    </submittedName>
</protein>
<evidence type="ECO:0000313" key="1">
    <source>
        <dbReference type="EMBL" id="EEP44849.1"/>
    </source>
</evidence>
<accession>C4F8H7</accession>
<comment type="caution">
    <text evidence="1">The sequence shown here is derived from an EMBL/GenBank/DDBJ whole genome shotgun (WGS) entry which is preliminary data.</text>
</comment>
<proteinExistence type="predicted"/>